<gene>
    <name evidence="1" type="ORF">BC353_14550</name>
</gene>
<organism evidence="1 2">
    <name type="scientific">Vibrio cholerae</name>
    <dbReference type="NCBI Taxonomy" id="666"/>
    <lineage>
        <taxon>Bacteria</taxon>
        <taxon>Pseudomonadati</taxon>
        <taxon>Pseudomonadota</taxon>
        <taxon>Gammaproteobacteria</taxon>
        <taxon>Vibrionales</taxon>
        <taxon>Vibrionaceae</taxon>
        <taxon>Vibrio</taxon>
    </lineage>
</organism>
<dbReference type="SUPFAM" id="SSF109604">
    <property type="entry name" value="HD-domain/PDEase-like"/>
    <property type="match status" value="1"/>
</dbReference>
<dbReference type="EMBL" id="MCBA01000152">
    <property type="protein sequence ID" value="RGP86125.1"/>
    <property type="molecule type" value="Genomic_DNA"/>
</dbReference>
<evidence type="ECO:0000313" key="2">
    <source>
        <dbReference type="Proteomes" id="UP000266701"/>
    </source>
</evidence>
<dbReference type="InterPro" id="IPR052194">
    <property type="entry name" value="MESH1"/>
</dbReference>
<comment type="caution">
    <text evidence="1">The sequence shown here is derived from an EMBL/GenBank/DDBJ whole genome shotgun (WGS) entry which is preliminary data.</text>
</comment>
<name>A0A395TM50_VIBCL</name>
<keyword evidence="1" id="KW-0378">Hydrolase</keyword>
<dbReference type="AlphaFoldDB" id="A0A395TM50"/>
<proteinExistence type="predicted"/>
<reference evidence="1 2" key="1">
    <citation type="journal article" date="2017" name="Emerg. Infect. Dis.">
        <title>Carbapenemase VCC-1-Producing Vibrio cholerae in Coastal Waters of Germany.</title>
        <authorList>
            <person name="Hammerl J.A."/>
            <person name="Jackel C."/>
            <person name="Bortolaia V."/>
            <person name="Schwartz K."/>
            <person name="Bier N."/>
            <person name="Hendriksen R.S."/>
            <person name="Guerra B."/>
            <person name="Strauch E."/>
        </authorList>
    </citation>
    <scope>NUCLEOTIDE SEQUENCE [LARGE SCALE GENOMIC DNA]</scope>
    <source>
        <strain evidence="1 2">VN-2825</strain>
    </source>
</reference>
<protein>
    <submittedName>
        <fullName evidence="1">Phosphohydrolase</fullName>
    </submittedName>
</protein>
<evidence type="ECO:0000313" key="1">
    <source>
        <dbReference type="EMBL" id="RGP86125.1"/>
    </source>
</evidence>
<accession>A0A395TM50</accession>
<dbReference type="PANTHER" id="PTHR46246">
    <property type="entry name" value="GUANOSINE-3',5'-BIS(DIPHOSPHATE) 3'-PYROPHOSPHOHYDROLASE MESH1"/>
    <property type="match status" value="1"/>
</dbReference>
<dbReference type="PANTHER" id="PTHR46246:SF1">
    <property type="entry name" value="GUANOSINE-3',5'-BIS(DIPHOSPHATE) 3'-PYROPHOSPHOHYDROLASE MESH1"/>
    <property type="match status" value="1"/>
</dbReference>
<dbReference type="GO" id="GO:0008893">
    <property type="term" value="F:guanosine-3',5'-bis(diphosphate) 3'-diphosphatase activity"/>
    <property type="evidence" value="ECO:0007669"/>
    <property type="project" value="TreeGrafter"/>
</dbReference>
<dbReference type="Pfam" id="PF13328">
    <property type="entry name" value="HD_4"/>
    <property type="match status" value="1"/>
</dbReference>
<dbReference type="Gene3D" id="1.10.3210.10">
    <property type="entry name" value="Hypothetical protein af1432"/>
    <property type="match status" value="1"/>
</dbReference>
<dbReference type="Proteomes" id="UP000266701">
    <property type="component" value="Unassembled WGS sequence"/>
</dbReference>
<sequence length="191" mass="21408">MMNWNPDDYLAAWYFAARAHAGQTFKGQRPDEHLPYCVHLGAVAMEVMHALKSRPDLDGRLALQVALLHDVIEDTSTRYQQVEEAFGEQVAQGVLALSKNKQVGDKAAQMADSLARIQQQPDEIWLVKLCDRITNLSPPPHHWSREKITAYRDEAQRILDALSRADAGAAQRLSARIADYAAFCSPQAEQQ</sequence>